<evidence type="ECO:0000256" key="2">
    <source>
        <dbReference type="ARBA" id="ARBA00024195"/>
    </source>
</evidence>
<evidence type="ECO:0000313" key="6">
    <source>
        <dbReference type="Proteomes" id="UP001107558"/>
    </source>
</evidence>
<comment type="caution">
    <text evidence="5">The sequence shown here is derived from an EMBL/GenBank/DDBJ whole genome shotgun (WGS) entry which is preliminary data.</text>
</comment>
<feature type="signal peptide" evidence="3">
    <location>
        <begin position="1"/>
        <end position="15"/>
    </location>
</feature>
<gene>
    <name evidence="5" type="ORF">PVAND_014979</name>
</gene>
<sequence>MKFLILTIFIAFANAEFEEIDPFLTSGTQALFGEFPSAVLIRSPGTPMQPLCGGTIIDNRHVLTSAQCVLNSQNQLINAFWYTIIAGDLNIVRATNRRQTRSVDRIFVHPNFNPITRNNDLAVLRLTVPFPDFHNSIEPAILNNQIIPTGTACRLVAWGASTNAFNAPIQPEQRTINAPIIDTPACNAANVHANRVLGVHICAGSIPATTPQTGACTGNIGSGLYCNERLAGVLSFGQSCGAANQPGVYINVNLYRDWINSQLLRTDTPQPGWTPTP</sequence>
<dbReference type="InterPro" id="IPR043504">
    <property type="entry name" value="Peptidase_S1_PA_chymotrypsin"/>
</dbReference>
<dbReference type="Gene3D" id="2.40.10.10">
    <property type="entry name" value="Trypsin-like serine proteases"/>
    <property type="match status" value="1"/>
</dbReference>
<dbReference type="CDD" id="cd00190">
    <property type="entry name" value="Tryp_SPc"/>
    <property type="match status" value="1"/>
</dbReference>
<evidence type="ECO:0000313" key="5">
    <source>
        <dbReference type="EMBL" id="KAG5666976.1"/>
    </source>
</evidence>
<name>A0A9J6BBN5_POLVA</name>
<dbReference type="Proteomes" id="UP001107558">
    <property type="component" value="Chromosome 4"/>
</dbReference>
<keyword evidence="1" id="KW-1015">Disulfide bond</keyword>
<dbReference type="SMART" id="SM00020">
    <property type="entry name" value="Tryp_SPc"/>
    <property type="match status" value="1"/>
</dbReference>
<organism evidence="5 6">
    <name type="scientific">Polypedilum vanderplanki</name>
    <name type="common">Sleeping chironomid midge</name>
    <dbReference type="NCBI Taxonomy" id="319348"/>
    <lineage>
        <taxon>Eukaryota</taxon>
        <taxon>Metazoa</taxon>
        <taxon>Ecdysozoa</taxon>
        <taxon>Arthropoda</taxon>
        <taxon>Hexapoda</taxon>
        <taxon>Insecta</taxon>
        <taxon>Pterygota</taxon>
        <taxon>Neoptera</taxon>
        <taxon>Endopterygota</taxon>
        <taxon>Diptera</taxon>
        <taxon>Nematocera</taxon>
        <taxon>Chironomoidea</taxon>
        <taxon>Chironomidae</taxon>
        <taxon>Chironominae</taxon>
        <taxon>Polypedilum</taxon>
        <taxon>Polypedilum</taxon>
    </lineage>
</organism>
<dbReference type="FunFam" id="2.40.10.10:FF:000068">
    <property type="entry name" value="transmembrane protease serine 2"/>
    <property type="match status" value="1"/>
</dbReference>
<dbReference type="GO" id="GO:0004252">
    <property type="term" value="F:serine-type endopeptidase activity"/>
    <property type="evidence" value="ECO:0007669"/>
    <property type="project" value="InterPro"/>
</dbReference>
<dbReference type="OrthoDB" id="10059102at2759"/>
<dbReference type="GO" id="GO:0006508">
    <property type="term" value="P:proteolysis"/>
    <property type="evidence" value="ECO:0007669"/>
    <property type="project" value="InterPro"/>
</dbReference>
<evidence type="ECO:0000256" key="3">
    <source>
        <dbReference type="SAM" id="SignalP"/>
    </source>
</evidence>
<feature type="chain" id="PRO_5039955588" description="Peptidase S1 domain-containing protein" evidence="3">
    <location>
        <begin position="16"/>
        <end position="277"/>
    </location>
</feature>
<dbReference type="PANTHER" id="PTHR24252">
    <property type="entry name" value="ACROSIN-RELATED"/>
    <property type="match status" value="1"/>
</dbReference>
<reference evidence="5" key="1">
    <citation type="submission" date="2021-03" db="EMBL/GenBank/DDBJ databases">
        <title>Chromosome level genome of the anhydrobiotic midge Polypedilum vanderplanki.</title>
        <authorList>
            <person name="Yoshida Y."/>
            <person name="Kikawada T."/>
            <person name="Gusev O."/>
        </authorList>
    </citation>
    <scope>NUCLEOTIDE SEQUENCE</scope>
    <source>
        <strain evidence="5">NIAS01</strain>
        <tissue evidence="5">Whole body or cell culture</tissue>
    </source>
</reference>
<dbReference type="SUPFAM" id="SSF50494">
    <property type="entry name" value="Trypsin-like serine proteases"/>
    <property type="match status" value="1"/>
</dbReference>
<feature type="domain" description="Peptidase S1" evidence="4">
    <location>
        <begin position="24"/>
        <end position="264"/>
    </location>
</feature>
<dbReference type="InterPro" id="IPR009003">
    <property type="entry name" value="Peptidase_S1_PA"/>
</dbReference>
<comment type="similarity">
    <text evidence="2">Belongs to the peptidase S1 family. CLIP subfamily.</text>
</comment>
<dbReference type="EMBL" id="JADBJN010000004">
    <property type="protein sequence ID" value="KAG5666976.1"/>
    <property type="molecule type" value="Genomic_DNA"/>
</dbReference>
<evidence type="ECO:0000256" key="1">
    <source>
        <dbReference type="ARBA" id="ARBA00023157"/>
    </source>
</evidence>
<dbReference type="InterPro" id="IPR001314">
    <property type="entry name" value="Peptidase_S1A"/>
</dbReference>
<protein>
    <recommendedName>
        <fullName evidence="4">Peptidase S1 domain-containing protein</fullName>
    </recommendedName>
</protein>
<dbReference type="AlphaFoldDB" id="A0A9J6BBN5"/>
<dbReference type="PANTHER" id="PTHR24252:SF7">
    <property type="entry name" value="HYALIN"/>
    <property type="match status" value="1"/>
</dbReference>
<dbReference type="InterPro" id="IPR001254">
    <property type="entry name" value="Trypsin_dom"/>
</dbReference>
<dbReference type="PRINTS" id="PR00722">
    <property type="entry name" value="CHYMOTRYPSIN"/>
</dbReference>
<proteinExistence type="inferred from homology"/>
<accession>A0A9J6BBN5</accession>
<keyword evidence="6" id="KW-1185">Reference proteome</keyword>
<dbReference type="Pfam" id="PF00089">
    <property type="entry name" value="Trypsin"/>
    <property type="match status" value="1"/>
</dbReference>
<evidence type="ECO:0000259" key="4">
    <source>
        <dbReference type="PROSITE" id="PS50240"/>
    </source>
</evidence>
<dbReference type="PROSITE" id="PS50240">
    <property type="entry name" value="TRYPSIN_DOM"/>
    <property type="match status" value="1"/>
</dbReference>
<keyword evidence="3" id="KW-0732">Signal</keyword>